<sequence length="92" mass="10752">MKKIFFNDNSRVVTVVFHLKRVSDWIDMVLSKREDEILVEKIEHVRQEICNFLMTNMGLIKPTRSTWDEANNDDIMTDMGSSFHNALSFGQS</sequence>
<protein>
    <recommendedName>
        <fullName evidence="1">DUF6857 domain-containing protein</fullName>
    </recommendedName>
</protein>
<dbReference type="Proteomes" id="UP000775213">
    <property type="component" value="Unassembled WGS sequence"/>
</dbReference>
<name>A0AAV7GGT0_DENCH</name>
<comment type="caution">
    <text evidence="2">The sequence shown here is derived from an EMBL/GenBank/DDBJ whole genome shotgun (WGS) entry which is preliminary data.</text>
</comment>
<gene>
    <name evidence="2" type="ORF">IEQ34_016591</name>
</gene>
<evidence type="ECO:0000259" key="1">
    <source>
        <dbReference type="Pfam" id="PF21647"/>
    </source>
</evidence>
<dbReference type="AlphaFoldDB" id="A0AAV7GGT0"/>
<evidence type="ECO:0000313" key="3">
    <source>
        <dbReference type="Proteomes" id="UP000775213"/>
    </source>
</evidence>
<proteinExistence type="predicted"/>
<reference evidence="2 3" key="1">
    <citation type="journal article" date="2021" name="Hortic Res">
        <title>Chromosome-scale assembly of the Dendrobium chrysotoxum genome enhances the understanding of orchid evolution.</title>
        <authorList>
            <person name="Zhang Y."/>
            <person name="Zhang G.Q."/>
            <person name="Zhang D."/>
            <person name="Liu X.D."/>
            <person name="Xu X.Y."/>
            <person name="Sun W.H."/>
            <person name="Yu X."/>
            <person name="Zhu X."/>
            <person name="Wang Z.W."/>
            <person name="Zhao X."/>
            <person name="Zhong W.Y."/>
            <person name="Chen H."/>
            <person name="Yin W.L."/>
            <person name="Huang T."/>
            <person name="Niu S.C."/>
            <person name="Liu Z.J."/>
        </authorList>
    </citation>
    <scope>NUCLEOTIDE SEQUENCE [LARGE SCALE GENOMIC DNA]</scope>
    <source>
        <strain evidence="2">Lindl</strain>
    </source>
</reference>
<accession>A0AAV7GGT0</accession>
<dbReference type="EMBL" id="JAGFBR010000015">
    <property type="protein sequence ID" value="KAH0454667.1"/>
    <property type="molecule type" value="Genomic_DNA"/>
</dbReference>
<evidence type="ECO:0000313" key="2">
    <source>
        <dbReference type="EMBL" id="KAH0454667.1"/>
    </source>
</evidence>
<dbReference type="Pfam" id="PF21647">
    <property type="entry name" value="DUF6857"/>
    <property type="match status" value="1"/>
</dbReference>
<dbReference type="InterPro" id="IPR049172">
    <property type="entry name" value="DUF6857_pln"/>
</dbReference>
<keyword evidence="3" id="KW-1185">Reference proteome</keyword>
<organism evidence="2 3">
    <name type="scientific">Dendrobium chrysotoxum</name>
    <name type="common">Orchid</name>
    <dbReference type="NCBI Taxonomy" id="161865"/>
    <lineage>
        <taxon>Eukaryota</taxon>
        <taxon>Viridiplantae</taxon>
        <taxon>Streptophyta</taxon>
        <taxon>Embryophyta</taxon>
        <taxon>Tracheophyta</taxon>
        <taxon>Spermatophyta</taxon>
        <taxon>Magnoliopsida</taxon>
        <taxon>Liliopsida</taxon>
        <taxon>Asparagales</taxon>
        <taxon>Orchidaceae</taxon>
        <taxon>Epidendroideae</taxon>
        <taxon>Malaxideae</taxon>
        <taxon>Dendrobiinae</taxon>
        <taxon>Dendrobium</taxon>
    </lineage>
</organism>
<feature type="domain" description="DUF6857" evidence="1">
    <location>
        <begin position="8"/>
        <end position="58"/>
    </location>
</feature>